<organism evidence="4 5">
    <name type="scientific">Koribacter versatilis (strain Ellin345)</name>
    <dbReference type="NCBI Taxonomy" id="204669"/>
    <lineage>
        <taxon>Bacteria</taxon>
        <taxon>Pseudomonadati</taxon>
        <taxon>Acidobacteriota</taxon>
        <taxon>Terriglobia</taxon>
        <taxon>Terriglobales</taxon>
        <taxon>Candidatus Korobacteraceae</taxon>
        <taxon>Candidatus Korobacter</taxon>
    </lineage>
</organism>
<dbReference type="PANTHER" id="PTHR43143">
    <property type="entry name" value="METALLOPHOSPHOESTERASE, CALCINEURIN SUPERFAMILY"/>
    <property type="match status" value="1"/>
</dbReference>
<dbReference type="Proteomes" id="UP000002432">
    <property type="component" value="Chromosome"/>
</dbReference>
<proteinExistence type="predicted"/>
<accession>Q1IHA7</accession>
<keyword evidence="5" id="KW-1185">Reference proteome</keyword>
<feature type="domain" description="Calcineurin-like phosphoesterase" evidence="3">
    <location>
        <begin position="23"/>
        <end position="251"/>
    </location>
</feature>
<evidence type="ECO:0000256" key="1">
    <source>
        <dbReference type="SAM" id="MobiDB-lite"/>
    </source>
</evidence>
<keyword evidence="2" id="KW-0732">Signal</keyword>
<dbReference type="STRING" id="204669.Acid345_4744"/>
<dbReference type="AlphaFoldDB" id="Q1IHA7"/>
<dbReference type="HOGENOM" id="CLU_929953_0_0_0"/>
<sequence length="299" mass="34093">MRLRKLLGIFIFLCSTAFAQNVRIAQLSDLHLGLARAPQAADNLRHAVQMINDRGVDAVVVTGDIGEKPSDWDEAREILGRLKAPVYYIPGNHDIHANDFDRYRRVFGDDFYTVRVKNVVIYGLDSEVFGNYDNYDAAKASVPAPGDEAREAKAKMMRWLEESAGRPPSDRDKDKNDRDKDKRKGEKRDHDSDGDDHLVVIGMQHIPIARNGNFPPDARAYWFIPEADRQRECELLKRLGIHDMLVGHWHHHDEYEYCGIRWHVASATSWLTWGGELGFDIFTVAPNGELKDEFVPLGK</sequence>
<evidence type="ECO:0000256" key="2">
    <source>
        <dbReference type="SAM" id="SignalP"/>
    </source>
</evidence>
<dbReference type="SUPFAM" id="SSF56300">
    <property type="entry name" value="Metallo-dependent phosphatases"/>
    <property type="match status" value="1"/>
</dbReference>
<dbReference type="EnsemblBacteria" id="ABF43743">
    <property type="protein sequence ID" value="ABF43743"/>
    <property type="gene ID" value="Acid345_4744"/>
</dbReference>
<dbReference type="KEGG" id="aba:Acid345_4744"/>
<dbReference type="eggNOG" id="COG1409">
    <property type="taxonomic scope" value="Bacteria"/>
</dbReference>
<feature type="region of interest" description="Disordered" evidence="1">
    <location>
        <begin position="160"/>
        <end position="196"/>
    </location>
</feature>
<feature type="chain" id="PRO_5004191433" evidence="2">
    <location>
        <begin position="20"/>
        <end position="299"/>
    </location>
</feature>
<name>Q1IHA7_KORVE</name>
<evidence type="ECO:0000259" key="3">
    <source>
        <dbReference type="Pfam" id="PF00149"/>
    </source>
</evidence>
<dbReference type="InterPro" id="IPR029052">
    <property type="entry name" value="Metallo-depent_PP-like"/>
</dbReference>
<dbReference type="RefSeq" id="WP_011525539.1">
    <property type="nucleotide sequence ID" value="NC_008009.1"/>
</dbReference>
<dbReference type="InterPro" id="IPR004843">
    <property type="entry name" value="Calcineurin-like_PHP"/>
</dbReference>
<protein>
    <submittedName>
        <fullName evidence="4">Metallophosphoesterase</fullName>
    </submittedName>
</protein>
<dbReference type="GO" id="GO:0016787">
    <property type="term" value="F:hydrolase activity"/>
    <property type="evidence" value="ECO:0007669"/>
    <property type="project" value="InterPro"/>
</dbReference>
<dbReference type="PANTHER" id="PTHR43143:SF1">
    <property type="entry name" value="SERINE_THREONINE-PROTEIN PHOSPHATASE CPPED1"/>
    <property type="match status" value="1"/>
</dbReference>
<dbReference type="EMBL" id="CP000360">
    <property type="protein sequence ID" value="ABF43743.1"/>
    <property type="molecule type" value="Genomic_DNA"/>
</dbReference>
<gene>
    <name evidence="4" type="ordered locus">Acid345_4744</name>
</gene>
<dbReference type="InterPro" id="IPR051918">
    <property type="entry name" value="STPP_CPPED1"/>
</dbReference>
<evidence type="ECO:0000313" key="5">
    <source>
        <dbReference type="Proteomes" id="UP000002432"/>
    </source>
</evidence>
<dbReference type="Pfam" id="PF00149">
    <property type="entry name" value="Metallophos"/>
    <property type="match status" value="1"/>
</dbReference>
<dbReference type="Gene3D" id="3.60.21.10">
    <property type="match status" value="1"/>
</dbReference>
<evidence type="ECO:0000313" key="4">
    <source>
        <dbReference type="EMBL" id="ABF43743.1"/>
    </source>
</evidence>
<reference evidence="4 5" key="1">
    <citation type="journal article" date="2009" name="Appl. Environ. Microbiol.">
        <title>Three genomes from the phylum Acidobacteria provide insight into the lifestyles of these microorganisms in soils.</title>
        <authorList>
            <person name="Ward N.L."/>
            <person name="Challacombe J.F."/>
            <person name="Janssen P.H."/>
            <person name="Henrissat B."/>
            <person name="Coutinho P.M."/>
            <person name="Wu M."/>
            <person name="Xie G."/>
            <person name="Haft D.H."/>
            <person name="Sait M."/>
            <person name="Badger J."/>
            <person name="Barabote R.D."/>
            <person name="Bradley B."/>
            <person name="Brettin T.S."/>
            <person name="Brinkac L.M."/>
            <person name="Bruce D."/>
            <person name="Creasy T."/>
            <person name="Daugherty S.C."/>
            <person name="Davidsen T.M."/>
            <person name="DeBoy R.T."/>
            <person name="Detter J.C."/>
            <person name="Dodson R.J."/>
            <person name="Durkin A.S."/>
            <person name="Ganapathy A."/>
            <person name="Gwinn-Giglio M."/>
            <person name="Han C.S."/>
            <person name="Khouri H."/>
            <person name="Kiss H."/>
            <person name="Kothari S.P."/>
            <person name="Madupu R."/>
            <person name="Nelson K.E."/>
            <person name="Nelson W.C."/>
            <person name="Paulsen I."/>
            <person name="Penn K."/>
            <person name="Ren Q."/>
            <person name="Rosovitz M.J."/>
            <person name="Selengut J.D."/>
            <person name="Shrivastava S."/>
            <person name="Sullivan S.A."/>
            <person name="Tapia R."/>
            <person name="Thompson L.S."/>
            <person name="Watkins K.L."/>
            <person name="Yang Q."/>
            <person name="Yu C."/>
            <person name="Zafar N."/>
            <person name="Zhou L."/>
            <person name="Kuske C.R."/>
        </authorList>
    </citation>
    <scope>NUCLEOTIDE SEQUENCE [LARGE SCALE GENOMIC DNA]</scope>
    <source>
        <strain evidence="4 5">Ellin345</strain>
    </source>
</reference>
<feature type="signal peptide" evidence="2">
    <location>
        <begin position="1"/>
        <end position="19"/>
    </location>
</feature>